<dbReference type="Gene3D" id="3.20.140.10">
    <property type="entry name" value="nicotinate phosphoribosyltransferase"/>
    <property type="match status" value="1"/>
</dbReference>
<dbReference type="InterPro" id="IPR041525">
    <property type="entry name" value="N/Namide_PRibTrfase"/>
</dbReference>
<dbReference type="Proteomes" id="UP000595220">
    <property type="component" value="Chromosome"/>
</dbReference>
<dbReference type="InterPro" id="IPR006405">
    <property type="entry name" value="Nic_PRibTrfase_pncB"/>
</dbReference>
<dbReference type="InterPro" id="IPR040727">
    <property type="entry name" value="NAPRTase_N"/>
</dbReference>
<keyword evidence="6 9" id="KW-0662">Pyridine nucleotide biosynthesis</keyword>
<evidence type="ECO:0000259" key="11">
    <source>
        <dbReference type="Pfam" id="PF17767"/>
    </source>
</evidence>
<evidence type="ECO:0000256" key="2">
    <source>
        <dbReference type="ARBA" id="ARBA00010897"/>
    </source>
</evidence>
<evidence type="ECO:0000256" key="8">
    <source>
        <dbReference type="ARBA" id="ARBA00048668"/>
    </source>
</evidence>
<dbReference type="PANTHER" id="PTHR11098">
    <property type="entry name" value="NICOTINATE PHOSPHORIBOSYLTRANSFERASE"/>
    <property type="match status" value="1"/>
</dbReference>
<comment type="PTM">
    <text evidence="9">Transiently phosphorylated on a His residue during the reaction cycle. Phosphorylation strongly increases the affinity for substrates and increases the rate of nicotinate D-ribonucleotide production. Dephosphorylation regenerates the low-affinity form of the enzyme, leading to product release.</text>
</comment>
<dbReference type="InterPro" id="IPR007229">
    <property type="entry name" value="Nic_PRibTrfase-Fam"/>
</dbReference>
<accession>A0AAP9Y5M4</accession>
<evidence type="ECO:0000256" key="3">
    <source>
        <dbReference type="ARBA" id="ARBA00013236"/>
    </source>
</evidence>
<reference evidence="12 13" key="1">
    <citation type="submission" date="2020-12" db="EMBL/GenBank/DDBJ databases">
        <title>FDA dAtabase for Regulatory Grade micrObial Sequences (FDA-ARGOS): Supporting development and validation of Infectious Disease Dx tests.</title>
        <authorList>
            <person name="Sproer C."/>
            <person name="Gronow S."/>
            <person name="Severitt S."/>
            <person name="Schroder I."/>
            <person name="Tallon L."/>
            <person name="Sadzewicz L."/>
            <person name="Zhao X."/>
            <person name="Boylan J."/>
            <person name="Ott S."/>
            <person name="Bowen H."/>
            <person name="Vavikolanu K."/>
            <person name="Mehta A."/>
            <person name="Aluvathingal J."/>
            <person name="Nadendla S."/>
            <person name="Lowell S."/>
            <person name="Myers T."/>
            <person name="Yan Y."/>
            <person name="Sichtig H."/>
        </authorList>
    </citation>
    <scope>NUCLEOTIDE SEQUENCE [LARGE SCALE GENOMIC DNA]</scope>
    <source>
        <strain evidence="12 13">FDAARGOS_985</strain>
    </source>
</reference>
<dbReference type="EC" id="6.3.4.21" evidence="3 9"/>
<dbReference type="Pfam" id="PF17767">
    <property type="entry name" value="NAPRTase_N"/>
    <property type="match status" value="1"/>
</dbReference>
<dbReference type="GO" id="GO:0005829">
    <property type="term" value="C:cytosol"/>
    <property type="evidence" value="ECO:0007669"/>
    <property type="project" value="TreeGrafter"/>
</dbReference>
<evidence type="ECO:0000256" key="5">
    <source>
        <dbReference type="ARBA" id="ARBA00022598"/>
    </source>
</evidence>
<name>A0AAP9Y5M4_9ACTO</name>
<dbReference type="InterPro" id="IPR013785">
    <property type="entry name" value="Aldolase_TIM"/>
</dbReference>
<feature type="domain" description="Nicotinate/nicotinamide phosphoribosyltransferase" evidence="10">
    <location>
        <begin position="154"/>
        <end position="221"/>
    </location>
</feature>
<dbReference type="SUPFAM" id="SSF51690">
    <property type="entry name" value="Nicotinate/Quinolinate PRTase C-terminal domain-like"/>
    <property type="match status" value="1"/>
</dbReference>
<dbReference type="GO" id="GO:0004516">
    <property type="term" value="F:nicotinate phosphoribosyltransferase activity"/>
    <property type="evidence" value="ECO:0007669"/>
    <property type="project" value="UniProtKB-UniRule"/>
</dbReference>
<keyword evidence="12" id="KW-0328">Glycosyltransferase</keyword>
<keyword evidence="7 9" id="KW-0808">Transferase</keyword>
<organism evidence="12 13">
    <name type="scientific">Schaalia meyeri</name>
    <dbReference type="NCBI Taxonomy" id="52773"/>
    <lineage>
        <taxon>Bacteria</taxon>
        <taxon>Bacillati</taxon>
        <taxon>Actinomycetota</taxon>
        <taxon>Actinomycetes</taxon>
        <taxon>Actinomycetales</taxon>
        <taxon>Actinomycetaceae</taxon>
        <taxon>Schaalia</taxon>
    </lineage>
</organism>
<dbReference type="GO" id="GO:0016757">
    <property type="term" value="F:glycosyltransferase activity"/>
    <property type="evidence" value="ECO:0007669"/>
    <property type="project" value="UniProtKB-KW"/>
</dbReference>
<gene>
    <name evidence="12" type="ORF">I6H42_04880</name>
</gene>
<dbReference type="RefSeq" id="WP_070778864.1">
    <property type="nucleotide sequence ID" value="NZ_CP066065.1"/>
</dbReference>
<dbReference type="Gene3D" id="3.20.20.70">
    <property type="entry name" value="Aldolase class I"/>
    <property type="match status" value="1"/>
</dbReference>
<evidence type="ECO:0000313" key="13">
    <source>
        <dbReference type="Proteomes" id="UP000595220"/>
    </source>
</evidence>
<feature type="domain" description="Nicotinate phosphoribosyltransferase N-terminal" evidence="11">
    <location>
        <begin position="9"/>
        <end position="133"/>
    </location>
</feature>
<proteinExistence type="inferred from homology"/>
<dbReference type="SUPFAM" id="SSF54675">
    <property type="entry name" value="Nicotinate/Quinolinate PRTase N-terminal domain-like"/>
    <property type="match status" value="1"/>
</dbReference>
<evidence type="ECO:0000259" key="10">
    <source>
        <dbReference type="Pfam" id="PF04095"/>
    </source>
</evidence>
<comment type="pathway">
    <text evidence="1 9">Cofactor biosynthesis; NAD(+) biosynthesis; nicotinate D-ribonucleotide from nicotinate: step 1/1.</text>
</comment>
<keyword evidence="4" id="KW-0597">Phosphoprotein</keyword>
<dbReference type="EMBL" id="CP066065">
    <property type="protein sequence ID" value="QQC43154.1"/>
    <property type="molecule type" value="Genomic_DNA"/>
</dbReference>
<evidence type="ECO:0000256" key="9">
    <source>
        <dbReference type="RuleBase" id="RU365100"/>
    </source>
</evidence>
<dbReference type="Pfam" id="PF04095">
    <property type="entry name" value="NAPRTase"/>
    <property type="match status" value="1"/>
</dbReference>
<evidence type="ECO:0000256" key="7">
    <source>
        <dbReference type="ARBA" id="ARBA00022679"/>
    </source>
</evidence>
<dbReference type="GO" id="GO:0034355">
    <property type="term" value="P:NAD+ biosynthetic process via the salvage pathway"/>
    <property type="evidence" value="ECO:0007669"/>
    <property type="project" value="TreeGrafter"/>
</dbReference>
<evidence type="ECO:0000256" key="6">
    <source>
        <dbReference type="ARBA" id="ARBA00022642"/>
    </source>
</evidence>
<dbReference type="PIRSF" id="PIRSF000484">
    <property type="entry name" value="NAPRT"/>
    <property type="match status" value="1"/>
</dbReference>
<sequence length="447" mass="47186">MPASLSTSLLTDMYELTMLDAALKDGTAHRSCTFELFGRRLPATRRFGVVAGTGRILEALERFQFDAEQIGWLTDRGIISAKAAAFLASWRFTGDIWGYAEGECYFPGSPLLTVEGSFADCTLLETLLLSILNHDCAVASAASRMTIAAHGRPCMDMGARRAHERAAVSAARAAVIGGFQGTSDLEAAKRYGIRVIGTAAHAFTLLHDCERDAFDSQVTLLGAGTTLLVDTYDIAQGVINAVEAARAAGGELGAVRLDSGDLVAQAFKVRGQLDAMGATSTKITVTSDLDEYAIAALGAAPVDSYGVGTKLVTGSGVPTAALVYKVVQREDASGAIVPVAKKSESKSTVGGRKVAGRVMGEDGYATEELLLVGTSIEEGQALLAERGARPLQVPLVRGGVIDSAAWSGEALARAQERHLRARNELPYQGWRLSEGDVAIPTRYEQIA</sequence>
<dbReference type="NCBIfam" id="TIGR01513">
    <property type="entry name" value="NAPRTase_put"/>
    <property type="match status" value="1"/>
</dbReference>
<dbReference type="AlphaFoldDB" id="A0AAP9Y5M4"/>
<keyword evidence="13" id="KW-1185">Reference proteome</keyword>
<dbReference type="NCBIfam" id="NF009131">
    <property type="entry name" value="PRK12484.1"/>
    <property type="match status" value="1"/>
</dbReference>
<dbReference type="NCBIfam" id="NF006698">
    <property type="entry name" value="PRK09243.1-5"/>
    <property type="match status" value="1"/>
</dbReference>
<comment type="similarity">
    <text evidence="2 9">Belongs to the NAPRTase family.</text>
</comment>
<comment type="catalytic activity">
    <reaction evidence="8 9">
        <text>5-phospho-alpha-D-ribose 1-diphosphate + nicotinate + ATP + H2O = nicotinate beta-D-ribonucleotide + ADP + phosphate + diphosphate</text>
        <dbReference type="Rhea" id="RHEA:36163"/>
        <dbReference type="ChEBI" id="CHEBI:15377"/>
        <dbReference type="ChEBI" id="CHEBI:30616"/>
        <dbReference type="ChEBI" id="CHEBI:32544"/>
        <dbReference type="ChEBI" id="CHEBI:33019"/>
        <dbReference type="ChEBI" id="CHEBI:43474"/>
        <dbReference type="ChEBI" id="CHEBI:57502"/>
        <dbReference type="ChEBI" id="CHEBI:58017"/>
        <dbReference type="ChEBI" id="CHEBI:456216"/>
        <dbReference type="EC" id="6.3.4.21"/>
    </reaction>
</comment>
<evidence type="ECO:0000256" key="4">
    <source>
        <dbReference type="ARBA" id="ARBA00022553"/>
    </source>
</evidence>
<evidence type="ECO:0000256" key="1">
    <source>
        <dbReference type="ARBA" id="ARBA00004952"/>
    </source>
</evidence>
<comment type="function">
    <text evidence="9">Catalyzes the first step in the biosynthesis of NAD from nicotinic acid, the ATP-dependent synthesis of beta-nicotinate D-ribonucleotide from nicotinate and 5-phospho-D-ribose 1-phosphate.</text>
</comment>
<evidence type="ECO:0000313" key="12">
    <source>
        <dbReference type="EMBL" id="QQC43154.1"/>
    </source>
</evidence>
<keyword evidence="5 9" id="KW-0436">Ligase</keyword>
<dbReference type="InterPro" id="IPR036068">
    <property type="entry name" value="Nicotinate_pribotase-like_C"/>
</dbReference>
<dbReference type="PANTHER" id="PTHR11098:SF8">
    <property type="entry name" value="NICOTINATE PHOSPHORIBOSYLTRANSFERASE PNCB1"/>
    <property type="match status" value="1"/>
</dbReference>
<protein>
    <recommendedName>
        <fullName evidence="3 9">Nicotinate phosphoribosyltransferase</fullName>
        <ecNumber evidence="3 9">6.3.4.21</ecNumber>
    </recommendedName>
</protein>